<dbReference type="NCBIfam" id="TIGR01768">
    <property type="entry name" value="GGGP-family"/>
    <property type="match status" value="1"/>
</dbReference>
<dbReference type="InterPro" id="IPR038597">
    <property type="entry name" value="GGGP/HepGP_synthase_sf"/>
</dbReference>
<dbReference type="EMBL" id="BTPD01000004">
    <property type="protein sequence ID" value="GMQ28954.1"/>
    <property type="molecule type" value="Genomic_DNA"/>
</dbReference>
<keyword evidence="4 8" id="KW-0460">Magnesium</keyword>
<keyword evidence="5 8" id="KW-0443">Lipid metabolism</keyword>
<evidence type="ECO:0000256" key="7">
    <source>
        <dbReference type="ARBA" id="ARBA00023264"/>
    </source>
</evidence>
<keyword evidence="6 8" id="KW-0594">Phospholipid biosynthesis</keyword>
<accession>A0ABQ6PLV4</accession>
<keyword evidence="3 8" id="KW-0479">Metal-binding</keyword>
<comment type="function">
    <text evidence="8">Prenyltransferase that catalyzes the transfer of the geranylgeranyl moiety of geranylgeranyl diphosphate (GGPP) to the C3 hydroxyl of sn-glycerol-1-phosphate (G1P).</text>
</comment>
<evidence type="ECO:0000256" key="6">
    <source>
        <dbReference type="ARBA" id="ARBA00023209"/>
    </source>
</evidence>
<reference evidence="9 10" key="1">
    <citation type="submission" date="2023-08" db="EMBL/GenBank/DDBJ databases">
        <title>Draft genome sequence of Algoriphagus confluentis.</title>
        <authorList>
            <person name="Takatani N."/>
            <person name="Hosokawa M."/>
            <person name="Sawabe T."/>
        </authorList>
    </citation>
    <scope>NUCLEOTIDE SEQUENCE [LARGE SCALE GENOMIC DNA]</scope>
    <source>
        <strain evidence="9 10">NBRC 111222</strain>
    </source>
</reference>
<comment type="cofactor">
    <cofactor evidence="8">
        <name>Mg(2+)</name>
        <dbReference type="ChEBI" id="CHEBI:18420"/>
    </cofactor>
</comment>
<dbReference type="Gene3D" id="3.20.20.390">
    <property type="entry name" value="FMN-linked oxidoreductases"/>
    <property type="match status" value="1"/>
</dbReference>
<keyword evidence="7 8" id="KW-1208">Phospholipid metabolism</keyword>
<feature type="binding site" evidence="8">
    <location>
        <position position="62"/>
    </location>
    <ligand>
        <name>Mg(2+)</name>
        <dbReference type="ChEBI" id="CHEBI:18420"/>
    </ligand>
</feature>
<keyword evidence="2 8" id="KW-0808">Transferase</keyword>
<evidence type="ECO:0000313" key="9">
    <source>
        <dbReference type="EMBL" id="GMQ28954.1"/>
    </source>
</evidence>
<evidence type="ECO:0000256" key="3">
    <source>
        <dbReference type="ARBA" id="ARBA00022723"/>
    </source>
</evidence>
<evidence type="ECO:0000256" key="1">
    <source>
        <dbReference type="ARBA" id="ARBA00022516"/>
    </source>
</evidence>
<dbReference type="PANTHER" id="PTHR40029">
    <property type="match status" value="1"/>
</dbReference>
<comment type="catalytic activity">
    <reaction evidence="8">
        <text>sn-glycerol 1-phosphate + (2E,6E,10E)-geranylgeranyl diphosphate = sn-3-O-(geranylgeranyl)glycerol 1-phosphate + diphosphate</text>
        <dbReference type="Rhea" id="RHEA:23404"/>
        <dbReference type="ChEBI" id="CHEBI:33019"/>
        <dbReference type="ChEBI" id="CHEBI:57677"/>
        <dbReference type="ChEBI" id="CHEBI:57685"/>
        <dbReference type="ChEBI" id="CHEBI:58756"/>
        <dbReference type="EC" id="2.5.1.41"/>
    </reaction>
</comment>
<dbReference type="InterPro" id="IPR039074">
    <property type="entry name" value="GGGP/HepGP_synthase_I"/>
</dbReference>
<sequence length="263" mass="28602">MHFLHDLKKKRKVKKVKRLLKRLSQSGNKGVALLIDPEKGVNPRLHQVLDSPELDLILVGGSYCTGEGLEELLREIKRIVAKVPICIFPGSQGQVSQEADALLFLSLLSGRNPEYLIGHQVHAARQIHQSGLEVIPTAYILVNNGELLSVHSVSQTLPLLNTQVQLITDTALAGKFLGMQCFYLDAGSGSSVAVSQEVIFEVKSLVKSPLIVGGGLDSGQKVKMAFDAGADLVVLGNRVEKDPSFLEEILQIKTAYNFSLKAD</sequence>
<evidence type="ECO:0000256" key="2">
    <source>
        <dbReference type="ARBA" id="ARBA00022679"/>
    </source>
</evidence>
<evidence type="ECO:0000256" key="8">
    <source>
        <dbReference type="HAMAP-Rule" id="MF_00112"/>
    </source>
</evidence>
<comment type="similarity">
    <text evidence="8">Belongs to the GGGP/HepGP synthase family. Group II subfamily.</text>
</comment>
<dbReference type="PANTHER" id="PTHR40029:SF2">
    <property type="entry name" value="HEPTAPRENYLGLYCERYL PHOSPHATE SYNTHASE"/>
    <property type="match status" value="1"/>
</dbReference>
<comment type="caution">
    <text evidence="8">Lacks conserved residue(s) required for the propagation of feature annotation.</text>
</comment>
<dbReference type="HAMAP" id="MF_00112">
    <property type="entry name" value="GGGP_HepGP_synthase"/>
    <property type="match status" value="1"/>
</dbReference>
<gene>
    <name evidence="9" type="ORF">Aconfl_15970</name>
</gene>
<name>A0ABQ6PLV4_9BACT</name>
<dbReference type="Proteomes" id="UP001338309">
    <property type="component" value="Unassembled WGS sequence"/>
</dbReference>
<feature type="binding site" evidence="8">
    <location>
        <begin position="236"/>
        <end position="237"/>
    </location>
    <ligand>
        <name>sn-glycerol 1-phosphate</name>
        <dbReference type="ChEBI" id="CHEBI:57685"/>
    </ligand>
</feature>
<feature type="binding site" evidence="8">
    <location>
        <begin position="183"/>
        <end position="189"/>
    </location>
    <ligand>
        <name>sn-glycerol 1-phosphate</name>
        <dbReference type="ChEBI" id="CHEBI:57685"/>
    </ligand>
</feature>
<keyword evidence="10" id="KW-1185">Reference proteome</keyword>
<evidence type="ECO:0000256" key="4">
    <source>
        <dbReference type="ARBA" id="ARBA00022842"/>
    </source>
</evidence>
<comment type="caution">
    <text evidence="9">The sequence shown here is derived from an EMBL/GenBank/DDBJ whole genome shotgun (WGS) entry which is preliminary data.</text>
</comment>
<proteinExistence type="inferred from homology"/>
<evidence type="ECO:0000256" key="5">
    <source>
        <dbReference type="ARBA" id="ARBA00023098"/>
    </source>
</evidence>
<dbReference type="EC" id="2.5.1.41" evidence="8"/>
<dbReference type="Pfam" id="PF01884">
    <property type="entry name" value="PcrB"/>
    <property type="match status" value="1"/>
</dbReference>
<feature type="binding site" evidence="8">
    <location>
        <begin position="214"/>
        <end position="215"/>
    </location>
    <ligand>
        <name>sn-glycerol 1-phosphate</name>
        <dbReference type="ChEBI" id="CHEBI:57685"/>
    </ligand>
</feature>
<dbReference type="InterPro" id="IPR008205">
    <property type="entry name" value="GGGP_HepGP_synthase"/>
</dbReference>
<organism evidence="9 10">
    <name type="scientific">Algoriphagus confluentis</name>
    <dbReference type="NCBI Taxonomy" id="1697556"/>
    <lineage>
        <taxon>Bacteria</taxon>
        <taxon>Pseudomonadati</taxon>
        <taxon>Bacteroidota</taxon>
        <taxon>Cytophagia</taxon>
        <taxon>Cytophagales</taxon>
        <taxon>Cyclobacteriaceae</taxon>
        <taxon>Algoriphagus</taxon>
    </lineage>
</organism>
<protein>
    <recommendedName>
        <fullName evidence="8">Geranylgeranylglyceryl phosphate synthase</fullName>
        <shortName evidence="8">GGGP synthase</shortName>
        <shortName evidence="8">GGGPS</shortName>
        <ecNumber evidence="8">2.5.1.41</ecNumber>
    </recommendedName>
    <alternativeName>
        <fullName evidence="8">(S)-3-O-geranylgeranylglyceryl phosphate synthase</fullName>
    </alternativeName>
    <alternativeName>
        <fullName evidence="8">Phosphoglycerol geranylgeranyltransferase</fullName>
    </alternativeName>
</protein>
<dbReference type="SUPFAM" id="SSF51395">
    <property type="entry name" value="FMN-linked oxidoreductases"/>
    <property type="match status" value="1"/>
</dbReference>
<feature type="binding site" evidence="8">
    <location>
        <position position="36"/>
    </location>
    <ligand>
        <name>Mg(2+)</name>
        <dbReference type="ChEBI" id="CHEBI:18420"/>
    </ligand>
</feature>
<evidence type="ECO:0000313" key="10">
    <source>
        <dbReference type="Proteomes" id="UP001338309"/>
    </source>
</evidence>
<keyword evidence="1 8" id="KW-0444">Lipid biosynthesis</keyword>